<organism evidence="1">
    <name type="scientific">Octopus bimaculoides</name>
    <name type="common">California two-spotted octopus</name>
    <dbReference type="NCBI Taxonomy" id="37653"/>
    <lineage>
        <taxon>Eukaryota</taxon>
        <taxon>Metazoa</taxon>
        <taxon>Spiralia</taxon>
        <taxon>Lophotrochozoa</taxon>
        <taxon>Mollusca</taxon>
        <taxon>Cephalopoda</taxon>
        <taxon>Coleoidea</taxon>
        <taxon>Octopodiformes</taxon>
        <taxon>Octopoda</taxon>
        <taxon>Incirrata</taxon>
        <taxon>Octopodidae</taxon>
        <taxon>Octopus</taxon>
    </lineage>
</organism>
<proteinExistence type="predicted"/>
<dbReference type="EMBL" id="KQ425817">
    <property type="protein sequence ID" value="KOF68956.1"/>
    <property type="molecule type" value="Genomic_DNA"/>
</dbReference>
<dbReference type="AlphaFoldDB" id="A0A0L8FW52"/>
<protein>
    <submittedName>
        <fullName evidence="1">Uncharacterized protein</fullName>
    </submittedName>
</protein>
<accession>A0A0L8FW52</accession>
<gene>
    <name evidence="1" type="ORF">OCBIM_22006099mg</name>
</gene>
<reference evidence="1" key="1">
    <citation type="submission" date="2015-07" db="EMBL/GenBank/DDBJ databases">
        <title>MeaNS - Measles Nucleotide Surveillance Program.</title>
        <authorList>
            <person name="Tran T."/>
            <person name="Druce J."/>
        </authorList>
    </citation>
    <scope>NUCLEOTIDE SEQUENCE</scope>
    <source>
        <strain evidence="1">UCB-OBI-ISO-001</strain>
        <tissue evidence="1">Gonad</tissue>
    </source>
</reference>
<name>A0A0L8FW52_OCTBM</name>
<sequence length="306" mass="35892">MGKGQRLRGAVKEYQWDDISETEEKGQYTLNTFVPLPEIQLDGLDFDKISDVELLASFGGNDVDENGRTAYSFTYLCHGTLGKHVEAIEREGLRGAKGSSSNEFKDCYFIWWHLYPYDFIYNSPDDERLKASMKNKRDHLLKNVMDEDNRATLEKSFIWSAMFRAKLFPFTEYNFIASITDIIEEYKTIMGCEEIEMKKYGTFVYLDPFKRTKYLTEVMYGIIVCPKGTKRFSSLDNLSNDNDIFKYNTENPLEGTWNWIPYSTSLFGKDQKKRLWDYVSFAFYMNDDQMRLKPPGTWKGQKVPNW</sequence>
<evidence type="ECO:0000313" key="1">
    <source>
        <dbReference type="EMBL" id="KOF68956.1"/>
    </source>
</evidence>